<evidence type="ECO:0000256" key="1">
    <source>
        <dbReference type="ARBA" id="ARBA00010641"/>
    </source>
</evidence>
<dbReference type="Proteomes" id="UP000818603">
    <property type="component" value="Unassembled WGS sequence"/>
</dbReference>
<dbReference type="GO" id="GO:0016987">
    <property type="term" value="F:sigma factor activity"/>
    <property type="evidence" value="ECO:0007669"/>
    <property type="project" value="UniProtKB-KW"/>
</dbReference>
<evidence type="ECO:0000256" key="4">
    <source>
        <dbReference type="ARBA" id="ARBA00023163"/>
    </source>
</evidence>
<dbReference type="InterPro" id="IPR036388">
    <property type="entry name" value="WH-like_DNA-bd_sf"/>
</dbReference>
<proteinExistence type="inferred from homology"/>
<keyword evidence="4" id="KW-0804">Transcription</keyword>
<sequence length="150" mass="16751">MIWRITATYEAREDLRRDLYQDILLAIWRALPNFRGEAGLKTYIARIAHNRSVSHVAREASRPGMSELDAELPGSDPSPFDEAERNDRRRRLQHAVRALPLPLRQPVSLTLEGFGPAEIAAITGLTANTVSIRLTRAKAALRQVLGGDDD</sequence>
<dbReference type="InterPro" id="IPR013324">
    <property type="entry name" value="RNA_pol_sigma_r3/r4-like"/>
</dbReference>
<evidence type="ECO:0000256" key="3">
    <source>
        <dbReference type="ARBA" id="ARBA00023082"/>
    </source>
</evidence>
<dbReference type="SUPFAM" id="SSF88946">
    <property type="entry name" value="Sigma2 domain of RNA polymerase sigma factors"/>
    <property type="match status" value="1"/>
</dbReference>
<keyword evidence="2" id="KW-0805">Transcription regulation</keyword>
<dbReference type="PANTHER" id="PTHR43133:SF45">
    <property type="entry name" value="RNA POLYMERASE ECF-TYPE SIGMA FACTOR"/>
    <property type="match status" value="1"/>
</dbReference>
<dbReference type="PANTHER" id="PTHR43133">
    <property type="entry name" value="RNA POLYMERASE ECF-TYPE SIGMA FACTO"/>
    <property type="match status" value="1"/>
</dbReference>
<reference evidence="8" key="3">
    <citation type="submission" date="2020-09" db="EMBL/GenBank/DDBJ databases">
        <authorList>
            <person name="Sun Q."/>
            <person name="Zhou Y."/>
        </authorList>
    </citation>
    <scope>NUCLEOTIDE SEQUENCE</scope>
    <source>
        <strain evidence="8">CGMCC 1.14984</strain>
    </source>
</reference>
<evidence type="ECO:0000313" key="8">
    <source>
        <dbReference type="EMBL" id="GGH99258.1"/>
    </source>
</evidence>
<keyword evidence="11" id="KW-1185">Reference proteome</keyword>
<evidence type="ECO:0000313" key="9">
    <source>
        <dbReference type="EMBL" id="NHK28701.1"/>
    </source>
</evidence>
<dbReference type="InterPro" id="IPR039425">
    <property type="entry name" value="RNA_pol_sigma-70-like"/>
</dbReference>
<comment type="caution">
    <text evidence="8">The sequence shown here is derived from an EMBL/GenBank/DDBJ whole genome shotgun (WGS) entry which is preliminary data.</text>
</comment>
<dbReference type="Proteomes" id="UP000621856">
    <property type="component" value="Unassembled WGS sequence"/>
</dbReference>
<protein>
    <submittedName>
        <fullName evidence="8">DNA-directed RNA polymerase sigma-70 factor</fullName>
    </submittedName>
    <submittedName>
        <fullName evidence="9">Sigma-70 family RNA polymerase sigma factor</fullName>
    </submittedName>
</protein>
<reference evidence="9 11" key="2">
    <citation type="submission" date="2020-02" db="EMBL/GenBank/DDBJ databases">
        <title>Genome sequence of Parvularcula flava strain NH6-79.</title>
        <authorList>
            <person name="Abdul Karim M.H."/>
            <person name="Lam M.Q."/>
            <person name="Chen S.J."/>
            <person name="Yahya A."/>
            <person name="Shahir S."/>
            <person name="Shamsir M.S."/>
            <person name="Chong C.S."/>
        </authorList>
    </citation>
    <scope>NUCLEOTIDE SEQUENCE [LARGE SCALE GENOMIC DNA]</scope>
    <source>
        <strain evidence="9 11">NH6-79</strain>
    </source>
</reference>
<dbReference type="Pfam" id="PF04542">
    <property type="entry name" value="Sigma70_r2"/>
    <property type="match status" value="1"/>
</dbReference>
<evidence type="ECO:0000313" key="11">
    <source>
        <dbReference type="Proteomes" id="UP000818603"/>
    </source>
</evidence>
<gene>
    <name evidence="9" type="ORF">FF098_012345</name>
    <name evidence="8" type="ORF">GCM10011355_24790</name>
</gene>
<dbReference type="EMBL" id="VCJR02000002">
    <property type="protein sequence ID" value="NHK28701.1"/>
    <property type="molecule type" value="Genomic_DNA"/>
</dbReference>
<dbReference type="GO" id="GO:0000428">
    <property type="term" value="C:DNA-directed RNA polymerase complex"/>
    <property type="evidence" value="ECO:0007669"/>
    <property type="project" value="UniProtKB-KW"/>
</dbReference>
<feature type="region of interest" description="Disordered" evidence="5">
    <location>
        <begin position="55"/>
        <end position="87"/>
    </location>
</feature>
<evidence type="ECO:0000256" key="5">
    <source>
        <dbReference type="SAM" id="MobiDB-lite"/>
    </source>
</evidence>
<dbReference type="SUPFAM" id="SSF88659">
    <property type="entry name" value="Sigma3 and sigma4 domains of RNA polymerase sigma factors"/>
    <property type="match status" value="1"/>
</dbReference>
<reference evidence="8" key="1">
    <citation type="journal article" date="2014" name="Int. J. Syst. Evol. Microbiol.">
        <title>Complete genome sequence of Corynebacterium casei LMG S-19264T (=DSM 44701T), isolated from a smear-ripened cheese.</title>
        <authorList>
            <consortium name="US DOE Joint Genome Institute (JGI-PGF)"/>
            <person name="Walter F."/>
            <person name="Albersmeier A."/>
            <person name="Kalinowski J."/>
            <person name="Ruckert C."/>
        </authorList>
    </citation>
    <scope>NUCLEOTIDE SEQUENCE</scope>
    <source>
        <strain evidence="8">CGMCC 1.14984</strain>
    </source>
</reference>
<dbReference type="GO" id="GO:0006352">
    <property type="term" value="P:DNA-templated transcription initiation"/>
    <property type="evidence" value="ECO:0007669"/>
    <property type="project" value="InterPro"/>
</dbReference>
<dbReference type="InterPro" id="IPR014284">
    <property type="entry name" value="RNA_pol_sigma-70_dom"/>
</dbReference>
<dbReference type="Pfam" id="PF08281">
    <property type="entry name" value="Sigma70_r4_2"/>
    <property type="match status" value="1"/>
</dbReference>
<evidence type="ECO:0000259" key="6">
    <source>
        <dbReference type="Pfam" id="PF04542"/>
    </source>
</evidence>
<feature type="domain" description="RNA polymerase sigma factor 70 region 4 type 2" evidence="7">
    <location>
        <begin position="90"/>
        <end position="141"/>
    </location>
</feature>
<name>A0A8J3ERY6_9PROT</name>
<feature type="domain" description="RNA polymerase sigma-70 region 2" evidence="6">
    <location>
        <begin position="2"/>
        <end position="60"/>
    </location>
</feature>
<evidence type="ECO:0000259" key="7">
    <source>
        <dbReference type="Pfam" id="PF08281"/>
    </source>
</evidence>
<dbReference type="InterPro" id="IPR013325">
    <property type="entry name" value="RNA_pol_sigma_r2"/>
</dbReference>
<dbReference type="Gene3D" id="1.10.10.10">
    <property type="entry name" value="Winged helix-like DNA-binding domain superfamily/Winged helix DNA-binding domain"/>
    <property type="match status" value="1"/>
</dbReference>
<keyword evidence="8" id="KW-0240">DNA-directed RNA polymerase</keyword>
<dbReference type="GO" id="GO:0003677">
    <property type="term" value="F:DNA binding"/>
    <property type="evidence" value="ECO:0007669"/>
    <property type="project" value="InterPro"/>
</dbReference>
<dbReference type="AlphaFoldDB" id="A0A8J3ERY6"/>
<evidence type="ECO:0000313" key="10">
    <source>
        <dbReference type="Proteomes" id="UP000621856"/>
    </source>
</evidence>
<organism evidence="8 10">
    <name type="scientific">Aquisalinus luteolus</name>
    <dbReference type="NCBI Taxonomy" id="1566827"/>
    <lineage>
        <taxon>Bacteria</taxon>
        <taxon>Pseudomonadati</taxon>
        <taxon>Pseudomonadota</taxon>
        <taxon>Alphaproteobacteria</taxon>
        <taxon>Parvularculales</taxon>
        <taxon>Parvularculaceae</taxon>
        <taxon>Aquisalinus</taxon>
    </lineage>
</organism>
<dbReference type="EMBL" id="BMGZ01000002">
    <property type="protein sequence ID" value="GGH99258.1"/>
    <property type="molecule type" value="Genomic_DNA"/>
</dbReference>
<dbReference type="Gene3D" id="1.10.1740.10">
    <property type="match status" value="1"/>
</dbReference>
<comment type="similarity">
    <text evidence="1">Belongs to the sigma-70 factor family. ECF subfamily.</text>
</comment>
<accession>A0A8J3ERY6</accession>
<evidence type="ECO:0000256" key="2">
    <source>
        <dbReference type="ARBA" id="ARBA00023015"/>
    </source>
</evidence>
<keyword evidence="3" id="KW-0731">Sigma factor</keyword>
<dbReference type="RefSeq" id="WP_155140927.1">
    <property type="nucleotide sequence ID" value="NZ_BMGZ01000002.1"/>
</dbReference>
<dbReference type="NCBIfam" id="TIGR02937">
    <property type="entry name" value="sigma70-ECF"/>
    <property type="match status" value="1"/>
</dbReference>
<dbReference type="InterPro" id="IPR013249">
    <property type="entry name" value="RNA_pol_sigma70_r4_t2"/>
</dbReference>
<dbReference type="InterPro" id="IPR007627">
    <property type="entry name" value="RNA_pol_sigma70_r2"/>
</dbReference>